<feature type="region of interest" description="Disordered" evidence="2">
    <location>
        <begin position="531"/>
        <end position="566"/>
    </location>
</feature>
<feature type="region of interest" description="Disordered" evidence="2">
    <location>
        <begin position="624"/>
        <end position="653"/>
    </location>
</feature>
<feature type="region of interest" description="Disordered" evidence="2">
    <location>
        <begin position="25"/>
        <end position="136"/>
    </location>
</feature>
<comment type="caution">
    <text evidence="3">The sequence shown here is derived from an EMBL/GenBank/DDBJ whole genome shotgun (WGS) entry which is preliminary data.</text>
</comment>
<dbReference type="EMBL" id="JBBXMP010000014">
    <property type="protein sequence ID" value="KAL0069184.1"/>
    <property type="molecule type" value="Genomic_DNA"/>
</dbReference>
<name>A0ABR3A755_9AGAR</name>
<evidence type="ECO:0000313" key="3">
    <source>
        <dbReference type="EMBL" id="KAL0069184.1"/>
    </source>
</evidence>
<feature type="region of interest" description="Disordered" evidence="2">
    <location>
        <begin position="584"/>
        <end position="605"/>
    </location>
</feature>
<evidence type="ECO:0000256" key="1">
    <source>
        <dbReference type="SAM" id="Coils"/>
    </source>
</evidence>
<accession>A0ABR3A755</accession>
<organism evidence="3 4">
    <name type="scientific">Marasmius tenuissimus</name>
    <dbReference type="NCBI Taxonomy" id="585030"/>
    <lineage>
        <taxon>Eukaryota</taxon>
        <taxon>Fungi</taxon>
        <taxon>Dikarya</taxon>
        <taxon>Basidiomycota</taxon>
        <taxon>Agaricomycotina</taxon>
        <taxon>Agaricomycetes</taxon>
        <taxon>Agaricomycetidae</taxon>
        <taxon>Agaricales</taxon>
        <taxon>Marasmiineae</taxon>
        <taxon>Marasmiaceae</taxon>
        <taxon>Marasmius</taxon>
    </lineage>
</organism>
<proteinExistence type="predicted"/>
<evidence type="ECO:0000313" key="4">
    <source>
        <dbReference type="Proteomes" id="UP001437256"/>
    </source>
</evidence>
<feature type="compositionally biased region" description="Polar residues" evidence="2">
    <location>
        <begin position="549"/>
        <end position="558"/>
    </location>
</feature>
<sequence length="665" mass="73519">MAIERATRVQRTLKSHEETYWASRRGWSPLGMPSIPTSSSIATSQSEAITPLLSPSRKRPLHPSSEYGPNTTPILGVHLSGTPSPSKATTSIKQPSMGTSGGESQSRTCQNKPPALVEAARKTQRQRPSQTQRQKAEIERLTRELRESRACVDDMSAVLREEKARLEAEVSRTLQLKQEHGKLQRENEDLRRSQVLMEQKLQARVRSEDIESELEKCRLERETLKADLANEKVASMEIRQKWEQGCQVVRDAIAVYQADTVKWVNEHKVLEDAIKDRDKTVLQLQQTLRLSGDELEHAKQTSEELQVILREQKSRLEKLGSKVRRTGIEFAGVRNCYADRRMPTTKILDTCDNLGARILGISDDETTLDPDSIIISRGCISTASGPFSPFGHFDLRHFDLGNIVIGYVFTRPWKAIVSRFSSITTSFGFSSSASSHLRTRGNLARTSSFTTLPLARIPCTETSGPPSDLLERVGGFAPISSYAVEAQTRSDSGRGARFGWRGLLSRRTGTDGGTSGCIVNAPKVRRGKAFELEDPAPPVPPPTELASAIQRSTCSASPRQIDPSEIQPVMPQQLLSTVPISSIPAQRTDSETDHPLTSGLCSSSTEDDHLVDVDWSLDDLVYLSDPPTQSPRSSLERANGLGSGSPGEDGDPITMFVRVQNQCWR</sequence>
<feature type="compositionally biased region" description="Low complexity" evidence="2">
    <location>
        <begin position="33"/>
        <end position="50"/>
    </location>
</feature>
<dbReference type="Proteomes" id="UP001437256">
    <property type="component" value="Unassembled WGS sequence"/>
</dbReference>
<keyword evidence="4" id="KW-1185">Reference proteome</keyword>
<reference evidence="3 4" key="1">
    <citation type="submission" date="2024-05" db="EMBL/GenBank/DDBJ databases">
        <title>A draft genome resource for the thread blight pathogen Marasmius tenuissimus strain MS-2.</title>
        <authorList>
            <person name="Yulfo-Soto G.E."/>
            <person name="Baruah I.K."/>
            <person name="Amoako-Attah I."/>
            <person name="Bukari Y."/>
            <person name="Meinhardt L.W."/>
            <person name="Bailey B.A."/>
            <person name="Cohen S.P."/>
        </authorList>
    </citation>
    <scope>NUCLEOTIDE SEQUENCE [LARGE SCALE GENOMIC DNA]</scope>
    <source>
        <strain evidence="3 4">MS-2</strain>
    </source>
</reference>
<gene>
    <name evidence="3" type="ORF">AAF712_003872</name>
</gene>
<protein>
    <submittedName>
        <fullName evidence="3">Uncharacterized protein</fullName>
    </submittedName>
</protein>
<feature type="coiled-coil region" evidence="1">
    <location>
        <begin position="173"/>
        <end position="239"/>
    </location>
</feature>
<evidence type="ECO:0000256" key="2">
    <source>
        <dbReference type="SAM" id="MobiDB-lite"/>
    </source>
</evidence>
<keyword evidence="1" id="KW-0175">Coiled coil</keyword>
<feature type="compositionally biased region" description="Polar residues" evidence="2">
    <location>
        <begin position="81"/>
        <end position="111"/>
    </location>
</feature>